<dbReference type="InterPro" id="IPR058248">
    <property type="entry name" value="Lxx211020-like"/>
</dbReference>
<dbReference type="Gene3D" id="2.60.40.1890">
    <property type="entry name" value="PCu(A)C copper chaperone"/>
    <property type="match status" value="1"/>
</dbReference>
<dbReference type="EMBL" id="SHMC01000001">
    <property type="protein sequence ID" value="TAA28558.1"/>
    <property type="molecule type" value="Genomic_DNA"/>
</dbReference>
<accession>A0A4Q8LHI7</accession>
<dbReference type="RefSeq" id="WP_130550088.1">
    <property type="nucleotide sequence ID" value="NZ_SHMC01000001.1"/>
</dbReference>
<organism evidence="2 3">
    <name type="scientific">Pseudoxanthomonas winnipegensis</name>
    <dbReference type="NCBI Taxonomy" id="2480810"/>
    <lineage>
        <taxon>Bacteria</taxon>
        <taxon>Pseudomonadati</taxon>
        <taxon>Pseudomonadota</taxon>
        <taxon>Gammaproteobacteria</taxon>
        <taxon>Lysobacterales</taxon>
        <taxon>Lysobacteraceae</taxon>
        <taxon>Pseudoxanthomonas</taxon>
    </lineage>
</organism>
<dbReference type="OrthoDB" id="9796962at2"/>
<name>A0A4Q8LHI7_9GAMM</name>
<feature type="chain" id="PRO_5020537291" evidence="1">
    <location>
        <begin position="20"/>
        <end position="157"/>
    </location>
</feature>
<proteinExistence type="predicted"/>
<protein>
    <submittedName>
        <fullName evidence="2">Copper chaperone PCu(A)C</fullName>
    </submittedName>
</protein>
<reference evidence="2 3" key="1">
    <citation type="submission" date="2019-02" db="EMBL/GenBank/DDBJ databases">
        <title>WGS of Pseudoxanthomonas species novum from clinical isolates.</title>
        <authorList>
            <person name="Bernier A.-M."/>
            <person name="Bernard K."/>
            <person name="Vachon A."/>
        </authorList>
    </citation>
    <scope>NUCLEOTIDE SEQUENCE [LARGE SCALE GENOMIC DNA]</scope>
    <source>
        <strain evidence="2 3">NML171200</strain>
    </source>
</reference>
<keyword evidence="1" id="KW-0732">Signal</keyword>
<evidence type="ECO:0000313" key="3">
    <source>
        <dbReference type="Proteomes" id="UP000292627"/>
    </source>
</evidence>
<comment type="caution">
    <text evidence="2">The sequence shown here is derived from an EMBL/GenBank/DDBJ whole genome shotgun (WGS) entry which is preliminary data.</text>
</comment>
<dbReference type="Pfam" id="PF04314">
    <property type="entry name" value="PCuAC"/>
    <property type="match status" value="1"/>
</dbReference>
<dbReference type="SUPFAM" id="SSF110087">
    <property type="entry name" value="DR1885-like metal-binding protein"/>
    <property type="match status" value="1"/>
</dbReference>
<sequence length="157" mass="16351">MGKTIITAAMLLLATLAQAAGSGSTIQVREAWTRATPPQAPSAAGYLTLVNAGAEADRLLSVSSPMAARVEIHESRMDGGVMRMRRLDGLDLPAGATVALAPSGAHLMLIGPRQPLLAGQAIEVVLRFARAPAQTVRLQVRPIDATAPAADMHGMHM</sequence>
<dbReference type="InterPro" id="IPR007410">
    <property type="entry name" value="LpqE-like"/>
</dbReference>
<dbReference type="PANTHER" id="PTHR36302">
    <property type="entry name" value="BLR7088 PROTEIN"/>
    <property type="match status" value="1"/>
</dbReference>
<dbReference type="Proteomes" id="UP000292627">
    <property type="component" value="Unassembled WGS sequence"/>
</dbReference>
<dbReference type="PANTHER" id="PTHR36302:SF1">
    <property type="entry name" value="COPPER CHAPERONE PCU(A)C"/>
    <property type="match status" value="1"/>
</dbReference>
<evidence type="ECO:0000313" key="2">
    <source>
        <dbReference type="EMBL" id="TAA28558.1"/>
    </source>
</evidence>
<evidence type="ECO:0000256" key="1">
    <source>
        <dbReference type="SAM" id="SignalP"/>
    </source>
</evidence>
<gene>
    <name evidence="2" type="ORF">EA660_02960</name>
</gene>
<feature type="signal peptide" evidence="1">
    <location>
        <begin position="1"/>
        <end position="19"/>
    </location>
</feature>
<dbReference type="AlphaFoldDB" id="A0A4Q8LHI7"/>
<dbReference type="InterPro" id="IPR036182">
    <property type="entry name" value="PCuAC_sf"/>
</dbReference>